<reference evidence="1 2" key="1">
    <citation type="journal article" date="2021" name="Elife">
        <title>Chloroplast acquisition without the gene transfer in kleptoplastic sea slugs, Plakobranchus ocellatus.</title>
        <authorList>
            <person name="Maeda T."/>
            <person name="Takahashi S."/>
            <person name="Yoshida T."/>
            <person name="Shimamura S."/>
            <person name="Takaki Y."/>
            <person name="Nagai Y."/>
            <person name="Toyoda A."/>
            <person name="Suzuki Y."/>
            <person name="Arimoto A."/>
            <person name="Ishii H."/>
            <person name="Satoh N."/>
            <person name="Nishiyama T."/>
            <person name="Hasebe M."/>
            <person name="Maruyama T."/>
            <person name="Minagawa J."/>
            <person name="Obokata J."/>
            <person name="Shigenobu S."/>
        </authorList>
    </citation>
    <scope>NUCLEOTIDE SEQUENCE [LARGE SCALE GENOMIC DNA]</scope>
</reference>
<protein>
    <submittedName>
        <fullName evidence="1">Uncharacterized protein</fullName>
    </submittedName>
</protein>
<keyword evidence="2" id="KW-1185">Reference proteome</keyword>
<sequence>MLCFALPKRFALFYTQEPLLLFLIIYDPHFLQAMAPSFHTPSGRNAFLSFRFYELQILLSPIPANNSGFGGNGGEDDDDDYDNKEIYYLDSDDDNDDACNSNDDNNDHDTVLMLIKMMVKAIL</sequence>
<organism evidence="1 2">
    <name type="scientific">Elysia marginata</name>
    <dbReference type="NCBI Taxonomy" id="1093978"/>
    <lineage>
        <taxon>Eukaryota</taxon>
        <taxon>Metazoa</taxon>
        <taxon>Spiralia</taxon>
        <taxon>Lophotrochozoa</taxon>
        <taxon>Mollusca</taxon>
        <taxon>Gastropoda</taxon>
        <taxon>Heterobranchia</taxon>
        <taxon>Euthyneura</taxon>
        <taxon>Panpulmonata</taxon>
        <taxon>Sacoglossa</taxon>
        <taxon>Placobranchoidea</taxon>
        <taxon>Plakobranchidae</taxon>
        <taxon>Elysia</taxon>
    </lineage>
</organism>
<comment type="caution">
    <text evidence="1">The sequence shown here is derived from an EMBL/GenBank/DDBJ whole genome shotgun (WGS) entry which is preliminary data.</text>
</comment>
<evidence type="ECO:0000313" key="1">
    <source>
        <dbReference type="EMBL" id="GFR97009.1"/>
    </source>
</evidence>
<dbReference type="AlphaFoldDB" id="A0AAV4HH18"/>
<dbReference type="Proteomes" id="UP000762676">
    <property type="component" value="Unassembled WGS sequence"/>
</dbReference>
<evidence type="ECO:0000313" key="2">
    <source>
        <dbReference type="Proteomes" id="UP000762676"/>
    </source>
</evidence>
<name>A0AAV4HH18_9GAST</name>
<proteinExistence type="predicted"/>
<gene>
    <name evidence="1" type="ORF">ElyMa_004466600</name>
</gene>
<dbReference type="EMBL" id="BMAT01009023">
    <property type="protein sequence ID" value="GFR97009.1"/>
    <property type="molecule type" value="Genomic_DNA"/>
</dbReference>
<accession>A0AAV4HH18</accession>